<gene>
    <name evidence="3" type="ORF">FOL47_006802</name>
</gene>
<dbReference type="AlphaFoldDB" id="A0A7J6LPC5"/>
<dbReference type="Gene3D" id="2.30.29.30">
    <property type="entry name" value="Pleckstrin-homology domain (PH domain)/Phosphotyrosine-binding domain (PTB)"/>
    <property type="match status" value="1"/>
</dbReference>
<keyword evidence="2" id="KW-0472">Membrane</keyword>
<comment type="caution">
    <text evidence="3">The sequence shown here is derived from an EMBL/GenBank/DDBJ whole genome shotgun (WGS) entry which is preliminary data.</text>
</comment>
<evidence type="ECO:0000256" key="2">
    <source>
        <dbReference type="SAM" id="Phobius"/>
    </source>
</evidence>
<feature type="transmembrane region" description="Helical" evidence="2">
    <location>
        <begin position="967"/>
        <end position="986"/>
    </location>
</feature>
<keyword evidence="2" id="KW-0812">Transmembrane</keyword>
<sequence>MSRRLMEVRDRYKQIRRNAEGGQEANAVEAPPPAHEPALHHQSQADTSVEIIENPLPRLRRRSHGAYNCDDSFADSVSTTNILNPPVQAYGKGLGTVTASIEVLGHRDLLRASTDSNGEAYEEIIYGHLRRTRQTLPSSTASLPSRVEEDGPSLSMSSTEVSATASLATSEVLQPPLWFIEYQERCISNIATSPNVAVPVTDSSGSPSDSFDDDVSASLETIRLSPEAPETRPSDTVVISRTGWAIPSEQSTPLDSAVTRVVTISKDVQEQSKAPADNAVPIPVSNHSEQKCAAVTESTETPYEVNLIDLTIDEDDALSPRSINQTLNQSQMSEVSFGNRTFVGSGTLASEMGISESTQRLGIDPLRLIKQHGRTTKCGVVKRGGPLTELPGVSEMTGLTQATTERGNHTVCGIGGRQQSRVDKSIQTRLQLRENATQVEELLLAPVEQETSPEPDSVLPEHLRDRLLKQLYEKCCRSPLRLAKLLREFDGEKSMSATDGELLRQSIGVESDVGRRQFCSVVAAMVRRSCNGLVSESGSGLGAGLQIRFEELLARHRVTIAGECSWVSLMRKAVGGLKCKETGEQLMTALDAMMAGAVRRRTATTGAQTRGFRQTVEESAVYGELLRKYEMKAGRVDVLERQLAKATTVMGASREGTVKERELSCKLTAVQKERDKLAEELSRTETQMSSVEARLDEATHQCASLERELGQVRQERDEARDALHDREAVSGSSPPVAIHHSSSITDAMTQRESNDYVCKLLKAEGWSLGKLPSKSGLLSRQPVPHRRVFRILSTGYACCQSDCGLGSPSGSWEIVWEEPGADRPRRDRVVQIADIIRVEFGETSQCFRRLAAVKSSARPVGQSSKEYAEASCLLCVTLVCRQGAPRASLDLIMPNRNAFDVWILGVNELCDYSNRLKSLTRETFMLYKALSEEDAGGESDVQAGKMFSFNKDRWREKIRKKAYEGHVLLGVAGIFLVGFLITNGIGMMSTKSNRQKLDEHMVMLRSQWGDYEAKMAKYREKNNVGRKKKLRTPAVEGDD</sequence>
<feature type="compositionally biased region" description="Basic and acidic residues" evidence="1">
    <location>
        <begin position="710"/>
        <end position="728"/>
    </location>
</feature>
<dbReference type="OrthoDB" id="442296at2759"/>
<evidence type="ECO:0000313" key="4">
    <source>
        <dbReference type="Proteomes" id="UP000591131"/>
    </source>
</evidence>
<feature type="region of interest" description="Disordered" evidence="1">
    <location>
        <begin position="710"/>
        <end position="746"/>
    </location>
</feature>
<protein>
    <submittedName>
        <fullName evidence="3">Uncharacterized protein</fullName>
    </submittedName>
</protein>
<dbReference type="Proteomes" id="UP000591131">
    <property type="component" value="Unassembled WGS sequence"/>
</dbReference>
<dbReference type="InterPro" id="IPR011993">
    <property type="entry name" value="PH-like_dom_sf"/>
</dbReference>
<proteinExistence type="predicted"/>
<organism evidence="3 4">
    <name type="scientific">Perkinsus chesapeaki</name>
    <name type="common">Clam parasite</name>
    <name type="synonym">Perkinsus andrewsi</name>
    <dbReference type="NCBI Taxonomy" id="330153"/>
    <lineage>
        <taxon>Eukaryota</taxon>
        <taxon>Sar</taxon>
        <taxon>Alveolata</taxon>
        <taxon>Perkinsozoa</taxon>
        <taxon>Perkinsea</taxon>
        <taxon>Perkinsida</taxon>
        <taxon>Perkinsidae</taxon>
        <taxon>Perkinsus</taxon>
    </lineage>
</organism>
<keyword evidence="4" id="KW-1185">Reference proteome</keyword>
<dbReference type="EMBL" id="JAAPAO010000389">
    <property type="protein sequence ID" value="KAF4661145.1"/>
    <property type="molecule type" value="Genomic_DNA"/>
</dbReference>
<reference evidence="3 4" key="1">
    <citation type="submission" date="2020-04" db="EMBL/GenBank/DDBJ databases">
        <title>Perkinsus chesapeaki whole genome sequence.</title>
        <authorList>
            <person name="Bogema D.R."/>
        </authorList>
    </citation>
    <scope>NUCLEOTIDE SEQUENCE [LARGE SCALE GENOMIC DNA]</scope>
    <source>
        <strain evidence="3">ATCC PRA-425</strain>
    </source>
</reference>
<evidence type="ECO:0000256" key="1">
    <source>
        <dbReference type="SAM" id="MobiDB-lite"/>
    </source>
</evidence>
<evidence type="ECO:0000313" key="3">
    <source>
        <dbReference type="EMBL" id="KAF4661145.1"/>
    </source>
</evidence>
<feature type="region of interest" description="Disordered" evidence="1">
    <location>
        <begin position="16"/>
        <end position="47"/>
    </location>
</feature>
<feature type="region of interest" description="Disordered" evidence="1">
    <location>
        <begin position="135"/>
        <end position="158"/>
    </location>
</feature>
<accession>A0A7J6LPC5</accession>
<keyword evidence="2" id="KW-1133">Transmembrane helix</keyword>
<name>A0A7J6LPC5_PERCH</name>